<proteinExistence type="predicted"/>
<dbReference type="EMBL" id="JBHMFI010000023">
    <property type="protein sequence ID" value="MFB9075338.1"/>
    <property type="molecule type" value="Genomic_DNA"/>
</dbReference>
<accession>A0ABV5G886</accession>
<evidence type="ECO:0000313" key="2">
    <source>
        <dbReference type="EMBL" id="MFB9075164.1"/>
    </source>
</evidence>
<dbReference type="Proteomes" id="UP001589575">
    <property type="component" value="Unassembled WGS sequence"/>
</dbReference>
<evidence type="ECO:0000313" key="6">
    <source>
        <dbReference type="EMBL" id="MFB9075750.1"/>
    </source>
</evidence>
<keyword evidence="8" id="KW-1185">Reference proteome</keyword>
<reference evidence="3 8" key="1">
    <citation type="submission" date="2024-09" db="EMBL/GenBank/DDBJ databases">
        <authorList>
            <person name="Sun Q."/>
            <person name="Mori K."/>
        </authorList>
    </citation>
    <scope>NUCLEOTIDE SEQUENCE [LARGE SCALE GENOMIC DNA]</scope>
    <source>
        <strain evidence="3 8">CCM 7609</strain>
    </source>
</reference>
<dbReference type="EMBL" id="JBHMFI010000025">
    <property type="protein sequence ID" value="MFB9075750.1"/>
    <property type="molecule type" value="Genomic_DNA"/>
</dbReference>
<dbReference type="EMBL" id="JBHMFI010000025">
    <property type="protein sequence ID" value="MFB9075748.1"/>
    <property type="molecule type" value="Genomic_DNA"/>
</dbReference>
<evidence type="ECO:0000313" key="5">
    <source>
        <dbReference type="EMBL" id="MFB9075748.1"/>
    </source>
</evidence>
<protein>
    <submittedName>
        <fullName evidence="3">Uncharacterized protein</fullName>
    </submittedName>
</protein>
<evidence type="ECO:0000313" key="3">
    <source>
        <dbReference type="EMBL" id="MFB9075166.1"/>
    </source>
</evidence>
<sequence>MESPPLADSTLMMSAPRSPSSAVQYGPARARDRSITVIPSSGRAAPAAAGDPPPSGRALFPAMLFPAMLNPAASR</sequence>
<organism evidence="3 8">
    <name type="scientific">Citricoccus parietis</name>
    <dbReference type="NCBI Taxonomy" id="592307"/>
    <lineage>
        <taxon>Bacteria</taxon>
        <taxon>Bacillati</taxon>
        <taxon>Actinomycetota</taxon>
        <taxon>Actinomycetes</taxon>
        <taxon>Micrococcales</taxon>
        <taxon>Micrococcaceae</taxon>
        <taxon>Citricoccus</taxon>
    </lineage>
</organism>
<gene>
    <name evidence="2" type="ORF">ACFFX0_29895</name>
    <name evidence="3" type="ORF">ACFFX0_29910</name>
    <name evidence="4" type="ORF">ACFFX0_30875</name>
    <name evidence="5" type="ORF">ACFFX0_33145</name>
    <name evidence="6" type="ORF">ACFFX0_33160</name>
    <name evidence="7" type="ORF">ACFFX0_33210</name>
</gene>
<dbReference type="EMBL" id="JBHMFI010000026">
    <property type="protein sequence ID" value="MFB9075755.1"/>
    <property type="molecule type" value="Genomic_DNA"/>
</dbReference>
<evidence type="ECO:0000256" key="1">
    <source>
        <dbReference type="SAM" id="MobiDB-lite"/>
    </source>
</evidence>
<feature type="region of interest" description="Disordered" evidence="1">
    <location>
        <begin position="1"/>
        <end position="30"/>
    </location>
</feature>
<name>A0ABV5G886_9MICC</name>
<dbReference type="EMBL" id="JBHMFI010000018">
    <property type="protein sequence ID" value="MFB9075166.1"/>
    <property type="molecule type" value="Genomic_DNA"/>
</dbReference>
<evidence type="ECO:0000313" key="8">
    <source>
        <dbReference type="Proteomes" id="UP001589575"/>
    </source>
</evidence>
<dbReference type="EMBL" id="JBHMFI010000018">
    <property type="protein sequence ID" value="MFB9075164.1"/>
    <property type="molecule type" value="Genomic_DNA"/>
</dbReference>
<comment type="caution">
    <text evidence="3">The sequence shown here is derived from an EMBL/GenBank/DDBJ whole genome shotgun (WGS) entry which is preliminary data.</text>
</comment>
<evidence type="ECO:0000313" key="7">
    <source>
        <dbReference type="EMBL" id="MFB9075755.1"/>
    </source>
</evidence>
<evidence type="ECO:0000313" key="4">
    <source>
        <dbReference type="EMBL" id="MFB9075338.1"/>
    </source>
</evidence>